<dbReference type="PANTHER" id="PTHR47756">
    <property type="entry name" value="BLL6612 PROTEIN-RELATED"/>
    <property type="match status" value="1"/>
</dbReference>
<dbReference type="GO" id="GO:0006352">
    <property type="term" value="P:DNA-templated transcription initiation"/>
    <property type="evidence" value="ECO:0007669"/>
    <property type="project" value="InterPro"/>
</dbReference>
<comment type="caution">
    <text evidence="8">The sequence shown here is derived from an EMBL/GenBank/DDBJ whole genome shotgun (WGS) entry which is preliminary data.</text>
</comment>
<feature type="domain" description="DUF6596" evidence="7">
    <location>
        <begin position="192"/>
        <end position="292"/>
    </location>
</feature>
<reference evidence="8 9" key="1">
    <citation type="submission" date="2020-08" db="EMBL/GenBank/DDBJ databases">
        <title>Sequencing the genomes of 1000 actinobacteria strains.</title>
        <authorList>
            <person name="Klenk H.-P."/>
        </authorList>
    </citation>
    <scope>NUCLEOTIDE SEQUENCE [LARGE SCALE GENOMIC DNA]</scope>
    <source>
        <strain evidence="8 9">DSM 19600</strain>
    </source>
</reference>
<dbReference type="InterPro" id="IPR036388">
    <property type="entry name" value="WH-like_DNA-bd_sf"/>
</dbReference>
<dbReference type="EMBL" id="JACIFH010000001">
    <property type="protein sequence ID" value="MBB4139614.1"/>
    <property type="molecule type" value="Genomic_DNA"/>
</dbReference>
<organism evidence="8 9">
    <name type="scientific">Microbacterium invictum</name>
    <dbReference type="NCBI Taxonomy" id="515415"/>
    <lineage>
        <taxon>Bacteria</taxon>
        <taxon>Bacillati</taxon>
        <taxon>Actinomycetota</taxon>
        <taxon>Actinomycetes</taxon>
        <taxon>Micrococcales</taxon>
        <taxon>Microbacteriaceae</taxon>
        <taxon>Microbacterium</taxon>
    </lineage>
</organism>
<evidence type="ECO:0000259" key="7">
    <source>
        <dbReference type="Pfam" id="PF20239"/>
    </source>
</evidence>
<evidence type="ECO:0000256" key="3">
    <source>
        <dbReference type="ARBA" id="ARBA00023082"/>
    </source>
</evidence>
<dbReference type="SUPFAM" id="SSF88946">
    <property type="entry name" value="Sigma2 domain of RNA polymerase sigma factors"/>
    <property type="match status" value="1"/>
</dbReference>
<dbReference type="Pfam" id="PF08281">
    <property type="entry name" value="Sigma70_r4_2"/>
    <property type="match status" value="1"/>
</dbReference>
<evidence type="ECO:0000256" key="5">
    <source>
        <dbReference type="SAM" id="MobiDB-lite"/>
    </source>
</evidence>
<dbReference type="InterPro" id="IPR013324">
    <property type="entry name" value="RNA_pol_sigma_r3/r4-like"/>
</dbReference>
<protein>
    <submittedName>
        <fullName evidence="8">RNA polymerase sigma-70 factor (ECF subfamily)</fullName>
    </submittedName>
</protein>
<keyword evidence="2" id="KW-0805">Transcription regulation</keyword>
<dbReference type="InterPro" id="IPR046531">
    <property type="entry name" value="DUF6596"/>
</dbReference>
<dbReference type="SUPFAM" id="SSF88659">
    <property type="entry name" value="Sigma3 and sigma4 domains of RNA polymerase sigma factors"/>
    <property type="match status" value="1"/>
</dbReference>
<feature type="compositionally biased region" description="Low complexity" evidence="5">
    <location>
        <begin position="7"/>
        <end position="19"/>
    </location>
</feature>
<dbReference type="Gene3D" id="1.10.10.10">
    <property type="entry name" value="Winged helix-like DNA-binding domain superfamily/Winged helix DNA-binding domain"/>
    <property type="match status" value="1"/>
</dbReference>
<dbReference type="AlphaFoldDB" id="A0AA40SNV7"/>
<sequence length="419" mass="45905">MTREDAVAPGAAGSTARATASDRELAHLVRDEAARIVASLTVTTGSLDVAEEATASAIEEALHDWRRRGVPPRPGGWLMQAARHNALDRMRRDKTYRAKLALLATRADEQTAQPEADERLSLLFGCCHPALAPEAQLALTLRAVLGVTTAQIARATLERDATVGQRISRAKRKMADAAIPLRIPEQSERVDRLDIVLTVLSVMYGSAHLAAGADAGTDRDLAEDALWLARVVADALPREAEAAGLRAMLLFHRAREAARAVDGELVLLGDQDRSRWDRALIAQGQAELARAAALRTPGRWQLHAAIAACHTDARTWQETDWPQMLVLYDMLLRYDRSPLVRLNRAVVLAEVAGAARALDEVDGLRGALERYHLWHAVRARLLRALGRDDEATGADERALELTANEAERRLLAARLARER</sequence>
<evidence type="ECO:0000313" key="9">
    <source>
        <dbReference type="Proteomes" id="UP000549113"/>
    </source>
</evidence>
<dbReference type="InterPro" id="IPR013325">
    <property type="entry name" value="RNA_pol_sigma_r2"/>
</dbReference>
<dbReference type="GO" id="GO:0003677">
    <property type="term" value="F:DNA binding"/>
    <property type="evidence" value="ECO:0007669"/>
    <property type="project" value="InterPro"/>
</dbReference>
<dbReference type="Proteomes" id="UP000549113">
    <property type="component" value="Unassembled WGS sequence"/>
</dbReference>
<comment type="similarity">
    <text evidence="1">Belongs to the sigma-70 factor family. ECF subfamily.</text>
</comment>
<evidence type="ECO:0000256" key="4">
    <source>
        <dbReference type="ARBA" id="ARBA00023163"/>
    </source>
</evidence>
<dbReference type="RefSeq" id="WP_183499255.1">
    <property type="nucleotide sequence ID" value="NZ_BAABCO010000001.1"/>
</dbReference>
<keyword evidence="3" id="KW-0731">Sigma factor</keyword>
<evidence type="ECO:0000313" key="8">
    <source>
        <dbReference type="EMBL" id="MBB4139614.1"/>
    </source>
</evidence>
<evidence type="ECO:0000256" key="1">
    <source>
        <dbReference type="ARBA" id="ARBA00010641"/>
    </source>
</evidence>
<dbReference type="GO" id="GO:0016987">
    <property type="term" value="F:sigma factor activity"/>
    <property type="evidence" value="ECO:0007669"/>
    <property type="project" value="UniProtKB-KW"/>
</dbReference>
<dbReference type="InterPro" id="IPR013249">
    <property type="entry name" value="RNA_pol_sigma70_r4_t2"/>
</dbReference>
<keyword evidence="4" id="KW-0804">Transcription</keyword>
<gene>
    <name evidence="8" type="ORF">BKA10_001408</name>
</gene>
<evidence type="ECO:0000256" key="2">
    <source>
        <dbReference type="ARBA" id="ARBA00023015"/>
    </source>
</evidence>
<proteinExistence type="inferred from homology"/>
<accession>A0AA40SNV7</accession>
<name>A0AA40SNV7_9MICO</name>
<dbReference type="Pfam" id="PF20239">
    <property type="entry name" value="DUF6596"/>
    <property type="match status" value="1"/>
</dbReference>
<feature type="domain" description="RNA polymerase sigma factor 70 region 4 type 2" evidence="6">
    <location>
        <begin position="124"/>
        <end position="174"/>
    </location>
</feature>
<dbReference type="PANTHER" id="PTHR47756:SF2">
    <property type="entry name" value="BLL6612 PROTEIN"/>
    <property type="match status" value="1"/>
</dbReference>
<feature type="region of interest" description="Disordered" evidence="5">
    <location>
        <begin position="1"/>
        <end position="21"/>
    </location>
</feature>
<keyword evidence="9" id="KW-1185">Reference proteome</keyword>
<evidence type="ECO:0000259" key="6">
    <source>
        <dbReference type="Pfam" id="PF08281"/>
    </source>
</evidence>